<dbReference type="HOGENOM" id="CLU_1816926_0_0_1"/>
<sequence length="143" mass="16625">MSLVNYESDEEKEAQDIENEESLWAPSEMNNWRFPSSPKGDSDSFLEKKIKQFLELKRKNVHFHARLVENENFLNPQLLDTLQEYAGISNPMASMMPSATWIPQCLPNSAYAKSLREAQEDLIRKREENQKNRTEIAFQKSSA</sequence>
<dbReference type="PANTHER" id="PTHR13464">
    <property type="entry name" value="TRANSCRIPTIONAL REGULATOR PROTEIN HCNGP"/>
    <property type="match status" value="1"/>
</dbReference>
<protein>
    <submittedName>
        <fullName evidence="3">Transcriptional regulator</fullName>
    </submittedName>
</protein>
<dbReference type="VEuPathDB" id="FungiDB:SOCG_00362"/>
<dbReference type="AlphaFoldDB" id="S9R2L5"/>
<evidence type="ECO:0000313" key="3">
    <source>
        <dbReference type="EMBL" id="EPX72600.1"/>
    </source>
</evidence>
<gene>
    <name evidence="3" type="ORF">SOCG_00362</name>
</gene>
<proteinExistence type="predicted"/>
<accession>S9R2L5</accession>
<feature type="coiled-coil region" evidence="1">
    <location>
        <begin position="108"/>
        <end position="135"/>
    </location>
</feature>
<dbReference type="eggNOG" id="KOG2959">
    <property type="taxonomic scope" value="Eukaryota"/>
</dbReference>
<feature type="compositionally biased region" description="Acidic residues" evidence="2">
    <location>
        <begin position="7"/>
        <end position="21"/>
    </location>
</feature>
<dbReference type="OrthoDB" id="17678at2759"/>
<dbReference type="EMBL" id="KE503207">
    <property type="protein sequence ID" value="EPX72600.1"/>
    <property type="molecule type" value="Genomic_DNA"/>
</dbReference>
<evidence type="ECO:0000256" key="1">
    <source>
        <dbReference type="SAM" id="Coils"/>
    </source>
</evidence>
<reference evidence="3 4" key="1">
    <citation type="journal article" date="2011" name="Science">
        <title>Comparative functional genomics of the fission yeasts.</title>
        <authorList>
            <person name="Rhind N."/>
            <person name="Chen Z."/>
            <person name="Yassour M."/>
            <person name="Thompson D.A."/>
            <person name="Haas B.J."/>
            <person name="Habib N."/>
            <person name="Wapinski I."/>
            <person name="Roy S."/>
            <person name="Lin M.F."/>
            <person name="Heiman D.I."/>
            <person name="Young S.K."/>
            <person name="Furuya K."/>
            <person name="Guo Y."/>
            <person name="Pidoux A."/>
            <person name="Chen H.M."/>
            <person name="Robbertse B."/>
            <person name="Goldberg J.M."/>
            <person name="Aoki K."/>
            <person name="Bayne E.H."/>
            <person name="Berlin A.M."/>
            <person name="Desjardins C.A."/>
            <person name="Dobbs E."/>
            <person name="Dukaj L."/>
            <person name="Fan L."/>
            <person name="FitzGerald M.G."/>
            <person name="French C."/>
            <person name="Gujja S."/>
            <person name="Hansen K."/>
            <person name="Keifenheim D."/>
            <person name="Levin J.Z."/>
            <person name="Mosher R.A."/>
            <person name="Mueller C.A."/>
            <person name="Pfiffner J."/>
            <person name="Priest M."/>
            <person name="Russ C."/>
            <person name="Smialowska A."/>
            <person name="Swoboda P."/>
            <person name="Sykes S.M."/>
            <person name="Vaughn M."/>
            <person name="Vengrova S."/>
            <person name="Yoder R."/>
            <person name="Zeng Q."/>
            <person name="Allshire R."/>
            <person name="Baulcombe D."/>
            <person name="Birren B.W."/>
            <person name="Brown W."/>
            <person name="Ekwall K."/>
            <person name="Kellis M."/>
            <person name="Leatherwood J."/>
            <person name="Levin H."/>
            <person name="Margalit H."/>
            <person name="Martienssen R."/>
            <person name="Nieduszynski C.A."/>
            <person name="Spatafora J.W."/>
            <person name="Friedman N."/>
            <person name="Dalgaard J.Z."/>
            <person name="Baumann P."/>
            <person name="Niki H."/>
            <person name="Regev A."/>
            <person name="Nusbaum C."/>
        </authorList>
    </citation>
    <scope>NUCLEOTIDE SEQUENCE [LARGE SCALE GENOMIC DNA]</scope>
    <source>
        <strain evidence="4">yFS286</strain>
    </source>
</reference>
<feature type="region of interest" description="Disordered" evidence="2">
    <location>
        <begin position="1"/>
        <end position="43"/>
    </location>
</feature>
<keyword evidence="1" id="KW-0175">Coiled coil</keyword>
<evidence type="ECO:0000256" key="2">
    <source>
        <dbReference type="SAM" id="MobiDB-lite"/>
    </source>
</evidence>
<dbReference type="RefSeq" id="XP_013018236.1">
    <property type="nucleotide sequence ID" value="XM_013162782.1"/>
</dbReference>
<dbReference type="Proteomes" id="UP000016088">
    <property type="component" value="Unassembled WGS sequence"/>
</dbReference>
<dbReference type="PANTHER" id="PTHR13464:SF0">
    <property type="entry name" value="SAP30-BINDING PROTEIN"/>
    <property type="match status" value="1"/>
</dbReference>
<dbReference type="InterPro" id="IPR012479">
    <property type="entry name" value="SAP30BP"/>
</dbReference>
<dbReference type="GO" id="GO:0006355">
    <property type="term" value="P:regulation of DNA-templated transcription"/>
    <property type="evidence" value="ECO:0007669"/>
    <property type="project" value="InterPro"/>
</dbReference>
<keyword evidence="4" id="KW-1185">Reference proteome</keyword>
<dbReference type="GO" id="GO:0005634">
    <property type="term" value="C:nucleus"/>
    <property type="evidence" value="ECO:0007669"/>
    <property type="project" value="TreeGrafter"/>
</dbReference>
<evidence type="ECO:0000313" key="4">
    <source>
        <dbReference type="Proteomes" id="UP000016088"/>
    </source>
</evidence>
<dbReference type="OMA" id="MPSATWI"/>
<name>S9R2L5_SCHOY</name>
<dbReference type="Pfam" id="PF07818">
    <property type="entry name" value="HCNGP"/>
    <property type="match status" value="1"/>
</dbReference>
<dbReference type="GeneID" id="25029346"/>
<organism evidence="3 4">
    <name type="scientific">Schizosaccharomyces octosporus (strain yFS286)</name>
    <name type="common">Fission yeast</name>
    <name type="synonym">Octosporomyces octosporus</name>
    <dbReference type="NCBI Taxonomy" id="483514"/>
    <lineage>
        <taxon>Eukaryota</taxon>
        <taxon>Fungi</taxon>
        <taxon>Dikarya</taxon>
        <taxon>Ascomycota</taxon>
        <taxon>Taphrinomycotina</taxon>
        <taxon>Schizosaccharomycetes</taxon>
        <taxon>Schizosaccharomycetales</taxon>
        <taxon>Schizosaccharomycetaceae</taxon>
        <taxon>Schizosaccharomyces</taxon>
    </lineage>
</organism>